<dbReference type="InterPro" id="IPR051058">
    <property type="entry name" value="GDSL_Est/Lipase"/>
</dbReference>
<comment type="similarity">
    <text evidence="1">Belongs to the 'GDSL' lipolytic enzyme family.</text>
</comment>
<proteinExistence type="inferred from homology"/>
<evidence type="ECO:0008006" key="7">
    <source>
        <dbReference type="Google" id="ProtNLM"/>
    </source>
</evidence>
<keyword evidence="3" id="KW-0443">Lipid metabolism</keyword>
<dbReference type="GO" id="GO:0016788">
    <property type="term" value="F:hydrolase activity, acting on ester bonds"/>
    <property type="evidence" value="ECO:0007669"/>
    <property type="project" value="InterPro"/>
</dbReference>
<keyword evidence="6" id="KW-1185">Reference proteome</keyword>
<dbReference type="PANTHER" id="PTHR45648">
    <property type="entry name" value="GDSL LIPASE/ACYLHYDROLASE FAMILY PROTEIN (AFU_ORTHOLOGUE AFUA_4G14700)"/>
    <property type="match status" value="1"/>
</dbReference>
<keyword evidence="3" id="KW-0442">Lipid degradation</keyword>
<dbReference type="Gene3D" id="3.40.50.1110">
    <property type="entry name" value="SGNH hydrolase"/>
    <property type="match status" value="1"/>
</dbReference>
<evidence type="ECO:0000256" key="2">
    <source>
        <dbReference type="ARBA" id="ARBA00022801"/>
    </source>
</evidence>
<name>A0A9J6AFU4_SOLCO</name>
<dbReference type="CDD" id="cd01837">
    <property type="entry name" value="SGNH_plant_lipase_like"/>
    <property type="match status" value="1"/>
</dbReference>
<dbReference type="AlphaFoldDB" id="A0A9J6AFU4"/>
<evidence type="ECO:0000256" key="4">
    <source>
        <dbReference type="SAM" id="Phobius"/>
    </source>
</evidence>
<evidence type="ECO:0000313" key="5">
    <source>
        <dbReference type="EMBL" id="KAG5623243.1"/>
    </source>
</evidence>
<dbReference type="InterPro" id="IPR036514">
    <property type="entry name" value="SGNH_hydro_sf"/>
</dbReference>
<dbReference type="OrthoDB" id="1600564at2759"/>
<dbReference type="Proteomes" id="UP000824120">
    <property type="component" value="Chromosome 2"/>
</dbReference>
<organism evidence="5 6">
    <name type="scientific">Solanum commersonii</name>
    <name type="common">Commerson's wild potato</name>
    <name type="synonym">Commerson's nightshade</name>
    <dbReference type="NCBI Taxonomy" id="4109"/>
    <lineage>
        <taxon>Eukaryota</taxon>
        <taxon>Viridiplantae</taxon>
        <taxon>Streptophyta</taxon>
        <taxon>Embryophyta</taxon>
        <taxon>Tracheophyta</taxon>
        <taxon>Spermatophyta</taxon>
        <taxon>Magnoliopsida</taxon>
        <taxon>eudicotyledons</taxon>
        <taxon>Gunneridae</taxon>
        <taxon>Pentapetalae</taxon>
        <taxon>asterids</taxon>
        <taxon>lamiids</taxon>
        <taxon>Solanales</taxon>
        <taxon>Solanaceae</taxon>
        <taxon>Solanoideae</taxon>
        <taxon>Solaneae</taxon>
        <taxon>Solanum</taxon>
    </lineage>
</organism>
<evidence type="ECO:0000256" key="1">
    <source>
        <dbReference type="ARBA" id="ARBA00008668"/>
    </source>
</evidence>
<gene>
    <name evidence="5" type="ORF">H5410_008461</name>
</gene>
<feature type="transmembrane region" description="Helical" evidence="4">
    <location>
        <begin position="7"/>
        <end position="25"/>
    </location>
</feature>
<keyword evidence="4" id="KW-0472">Membrane</keyword>
<keyword evidence="4" id="KW-0812">Transmembrane</keyword>
<keyword evidence="2" id="KW-0378">Hydrolase</keyword>
<comment type="caution">
    <text evidence="5">The sequence shown here is derived from an EMBL/GenBank/DDBJ whole genome shotgun (WGS) entry which is preliminary data.</text>
</comment>
<keyword evidence="4" id="KW-1133">Transmembrane helix</keyword>
<dbReference type="GO" id="GO:0016042">
    <property type="term" value="P:lipid catabolic process"/>
    <property type="evidence" value="ECO:0007669"/>
    <property type="project" value="UniProtKB-KW"/>
</dbReference>
<sequence length="374" mass="40955">MVKLGNVLLRYSVMIFMLHVIIWSSNNYKLIVMADVPAIFVFGDSTVDVGTNNYLHGSLATANNPYYGIDYPHHVATGRFSNGYNPADFIARHLGDYTESPPAFLALVQKQSTFKSGILRGANFASAGSGILDDTGNQGFHNVTSLTRQIEQFQTVCGNITQILGDVKGSKLIANAFYFLSVGSNDFFDQFRFNYNISTPELVADLSDTFTIHLQNLYNLGARKFGICGIPTIGCLPGIRAVTPGGACNETLNGYAQIFFNTTLSLLQDFSSANPGMNFSLGNYFLMTTGVIDNPVASGFVEVEAACCGTGPYKGVYKCTQNSDVCKKRDEYLFWDWFHPTQKASEMAALSLLYATGQEFVTPINFTTLATIQH</sequence>
<dbReference type="EMBL" id="JACXVP010000002">
    <property type="protein sequence ID" value="KAG5623243.1"/>
    <property type="molecule type" value="Genomic_DNA"/>
</dbReference>
<dbReference type="Pfam" id="PF00657">
    <property type="entry name" value="Lipase_GDSL"/>
    <property type="match status" value="1"/>
</dbReference>
<evidence type="ECO:0000313" key="6">
    <source>
        <dbReference type="Proteomes" id="UP000824120"/>
    </source>
</evidence>
<protein>
    <recommendedName>
        <fullName evidence="7">Zinc finger protein</fullName>
    </recommendedName>
</protein>
<dbReference type="InterPro" id="IPR035669">
    <property type="entry name" value="SGNH_plant_lipase-like"/>
</dbReference>
<accession>A0A9J6AFU4</accession>
<dbReference type="PANTHER" id="PTHR45648:SF101">
    <property type="entry name" value="ZINC FINGER PROTEIN"/>
    <property type="match status" value="1"/>
</dbReference>
<evidence type="ECO:0000256" key="3">
    <source>
        <dbReference type="ARBA" id="ARBA00022963"/>
    </source>
</evidence>
<dbReference type="InterPro" id="IPR001087">
    <property type="entry name" value="GDSL"/>
</dbReference>
<reference evidence="5 6" key="1">
    <citation type="submission" date="2020-09" db="EMBL/GenBank/DDBJ databases">
        <title>De no assembly of potato wild relative species, Solanum commersonii.</title>
        <authorList>
            <person name="Cho K."/>
        </authorList>
    </citation>
    <scope>NUCLEOTIDE SEQUENCE [LARGE SCALE GENOMIC DNA]</scope>
    <source>
        <strain evidence="5">LZ3.2</strain>
        <tissue evidence="5">Leaf</tissue>
    </source>
</reference>